<dbReference type="EMBL" id="MU267662">
    <property type="protein sequence ID" value="KAH7911996.1"/>
    <property type="molecule type" value="Genomic_DNA"/>
</dbReference>
<evidence type="ECO:0000313" key="2">
    <source>
        <dbReference type="Proteomes" id="UP000790377"/>
    </source>
</evidence>
<comment type="caution">
    <text evidence="1">The sequence shown here is derived from an EMBL/GenBank/DDBJ whole genome shotgun (WGS) entry which is preliminary data.</text>
</comment>
<evidence type="ECO:0000313" key="1">
    <source>
        <dbReference type="EMBL" id="KAH7911996.1"/>
    </source>
</evidence>
<organism evidence="1 2">
    <name type="scientific">Hygrophoropsis aurantiaca</name>
    <dbReference type="NCBI Taxonomy" id="72124"/>
    <lineage>
        <taxon>Eukaryota</taxon>
        <taxon>Fungi</taxon>
        <taxon>Dikarya</taxon>
        <taxon>Basidiomycota</taxon>
        <taxon>Agaricomycotina</taxon>
        <taxon>Agaricomycetes</taxon>
        <taxon>Agaricomycetidae</taxon>
        <taxon>Boletales</taxon>
        <taxon>Coniophorineae</taxon>
        <taxon>Hygrophoropsidaceae</taxon>
        <taxon>Hygrophoropsis</taxon>
    </lineage>
</organism>
<protein>
    <submittedName>
        <fullName evidence="1">Cytochrome P450</fullName>
    </submittedName>
</protein>
<gene>
    <name evidence="1" type="ORF">BJ138DRAFT_851558</name>
</gene>
<proteinExistence type="predicted"/>
<name>A0ACB8AFF6_9AGAM</name>
<dbReference type="Proteomes" id="UP000790377">
    <property type="component" value="Unassembled WGS sequence"/>
</dbReference>
<sequence>MWTTFLAVFCGVITVSLYLSNARRRKPPPAVSFPPGPKPRFIIGNILDINTSEPWLTYTDWKKAYGDIVYSRLLGQNFIILNSDKVAKALMDQRSAIYSDRPVIATNKLFGVSFSTVSLPYGDEWRWHRKLFHSALHAEAATRYQDLYLQETHVLLENIAQVPTQFLAHLQGYVASIIMGLTYGYATAPRDDPIVTSAVELVALLAEALSPERAALLSALPFLGYIPSWFPGANFKRCAIRAHKLLNEVKNIPFDIVKRRFAEGAAPPSMVADLLSQMDGKHDINRQEEVINDTAATVFLAGFETSASTLHSFILAMLLYPDVQKRAQAEIDAVIDSKRLPTFEDRYSLPYVDAILREVLRWHPVVPLGIPHATSTDDVYEGYFIPKGSHNHSCNFFFADLYVGSLVIANIWAMARDEDKYSNVADFVPERHFDSDGRLAPETIASNPIFGYGRRICPGRFAAEGLLWAAIVSILATFHISKATDSTGTDISVDEKFTTGIAVQPIPFPCEFTPRSKGRLSSTRTTHP</sequence>
<keyword evidence="2" id="KW-1185">Reference proteome</keyword>
<reference evidence="1" key="1">
    <citation type="journal article" date="2021" name="New Phytol.">
        <title>Evolutionary innovations through gain and loss of genes in the ectomycorrhizal Boletales.</title>
        <authorList>
            <person name="Wu G."/>
            <person name="Miyauchi S."/>
            <person name="Morin E."/>
            <person name="Kuo A."/>
            <person name="Drula E."/>
            <person name="Varga T."/>
            <person name="Kohler A."/>
            <person name="Feng B."/>
            <person name="Cao Y."/>
            <person name="Lipzen A."/>
            <person name="Daum C."/>
            <person name="Hundley H."/>
            <person name="Pangilinan J."/>
            <person name="Johnson J."/>
            <person name="Barry K."/>
            <person name="LaButti K."/>
            <person name="Ng V."/>
            <person name="Ahrendt S."/>
            <person name="Min B."/>
            <person name="Choi I.G."/>
            <person name="Park H."/>
            <person name="Plett J.M."/>
            <person name="Magnuson J."/>
            <person name="Spatafora J.W."/>
            <person name="Nagy L.G."/>
            <person name="Henrissat B."/>
            <person name="Grigoriev I.V."/>
            <person name="Yang Z.L."/>
            <person name="Xu J."/>
            <person name="Martin F.M."/>
        </authorList>
    </citation>
    <scope>NUCLEOTIDE SEQUENCE</scope>
    <source>
        <strain evidence="1">ATCC 28755</strain>
    </source>
</reference>
<accession>A0ACB8AFF6</accession>